<feature type="transmembrane region" description="Helical" evidence="1">
    <location>
        <begin position="48"/>
        <end position="69"/>
    </location>
</feature>
<evidence type="ECO:0000313" key="4">
    <source>
        <dbReference type="WBParaSite" id="SSLN_0001724501-mRNA-1"/>
    </source>
</evidence>
<keyword evidence="1" id="KW-1133">Transmembrane helix</keyword>
<dbReference type="AlphaFoldDB" id="A0A183TJG2"/>
<dbReference type="EMBL" id="UYSU01041298">
    <property type="protein sequence ID" value="VDM02996.1"/>
    <property type="molecule type" value="Genomic_DNA"/>
</dbReference>
<gene>
    <name evidence="2" type="ORF">SSLN_LOCUS16610</name>
</gene>
<keyword evidence="3" id="KW-1185">Reference proteome</keyword>
<reference evidence="2 3" key="2">
    <citation type="submission" date="2018-11" db="EMBL/GenBank/DDBJ databases">
        <authorList>
            <consortium name="Pathogen Informatics"/>
        </authorList>
    </citation>
    <scope>NUCLEOTIDE SEQUENCE [LARGE SCALE GENOMIC DNA]</scope>
    <source>
        <strain evidence="2 3">NST_G2</strain>
    </source>
</reference>
<dbReference type="Proteomes" id="UP000275846">
    <property type="component" value="Unassembled WGS sequence"/>
</dbReference>
<protein>
    <submittedName>
        <fullName evidence="2 4">Uncharacterized protein</fullName>
    </submittedName>
</protein>
<feature type="transmembrane region" description="Helical" evidence="1">
    <location>
        <begin position="81"/>
        <end position="101"/>
    </location>
</feature>
<accession>A0A183TJG2</accession>
<proteinExistence type="predicted"/>
<dbReference type="WBParaSite" id="SSLN_0001724501-mRNA-1">
    <property type="protein sequence ID" value="SSLN_0001724501-mRNA-1"/>
    <property type="gene ID" value="SSLN_0001724501"/>
</dbReference>
<reference evidence="4" key="1">
    <citation type="submission" date="2016-06" db="UniProtKB">
        <authorList>
            <consortium name="WormBaseParasite"/>
        </authorList>
    </citation>
    <scope>IDENTIFICATION</scope>
</reference>
<sequence>MEKTKIHLAVGLAFSVLFLILAVALSNWRCGTVLNTCLVWPIKESYQIVGALLVCAILVNLVALAIVIAGCITSRSWAMPAALVLTWLGGILALAAIAYYFSELDSTYCPFRSLNDSPKFEIVGQHGTIAVQLVGRIFDVDNEQNRAENRALGNTTLNLNLGSPSVADVDCLLLFVLLSANARIDIPVETSFSSYQRRDRDCIHDNGKMKKVLVGRRRCSAHMHRRSKSVSLQLLRSFAALHSLPGSVARRCTGVLVTKGVHFVHIRHGGQEGVQVLLWLVM</sequence>
<evidence type="ECO:0000256" key="1">
    <source>
        <dbReference type="SAM" id="Phobius"/>
    </source>
</evidence>
<keyword evidence="1" id="KW-0472">Membrane</keyword>
<organism evidence="4">
    <name type="scientific">Schistocephalus solidus</name>
    <name type="common">Tapeworm</name>
    <dbReference type="NCBI Taxonomy" id="70667"/>
    <lineage>
        <taxon>Eukaryota</taxon>
        <taxon>Metazoa</taxon>
        <taxon>Spiralia</taxon>
        <taxon>Lophotrochozoa</taxon>
        <taxon>Platyhelminthes</taxon>
        <taxon>Cestoda</taxon>
        <taxon>Eucestoda</taxon>
        <taxon>Diphyllobothriidea</taxon>
        <taxon>Diphyllobothriidae</taxon>
        <taxon>Schistocephalus</taxon>
    </lineage>
</organism>
<keyword evidence="1" id="KW-0812">Transmembrane</keyword>
<evidence type="ECO:0000313" key="3">
    <source>
        <dbReference type="Proteomes" id="UP000275846"/>
    </source>
</evidence>
<name>A0A183TJG2_SCHSO</name>
<evidence type="ECO:0000313" key="2">
    <source>
        <dbReference type="EMBL" id="VDM02996.1"/>
    </source>
</evidence>